<organism evidence="1 2">
    <name type="scientific">Paraprevotella clara YIT 11840</name>
    <dbReference type="NCBI Taxonomy" id="762968"/>
    <lineage>
        <taxon>Bacteria</taxon>
        <taxon>Pseudomonadati</taxon>
        <taxon>Bacteroidota</taxon>
        <taxon>Bacteroidia</taxon>
        <taxon>Bacteroidales</taxon>
        <taxon>Prevotellaceae</taxon>
        <taxon>Paraprevotella</taxon>
    </lineage>
</organism>
<gene>
    <name evidence="1" type="ORF">HMPREF9441_00541</name>
</gene>
<dbReference type="Proteomes" id="UP000003598">
    <property type="component" value="Unassembled WGS sequence"/>
</dbReference>
<protein>
    <submittedName>
        <fullName evidence="1">Uncharacterized protein</fullName>
    </submittedName>
</protein>
<dbReference type="STRING" id="762968.HMPREF9441_00541"/>
<dbReference type="eggNOG" id="ENOG5030P62">
    <property type="taxonomic scope" value="Bacteria"/>
</dbReference>
<accession>G5SMG6</accession>
<dbReference type="OrthoDB" id="72471at2"/>
<dbReference type="RefSeq" id="WP_008617526.1">
    <property type="nucleotide sequence ID" value="NZ_JH376582.1"/>
</dbReference>
<keyword evidence="2" id="KW-1185">Reference proteome</keyword>
<dbReference type="HOGENOM" id="CLU_1530228_0_0_10"/>
<evidence type="ECO:0000313" key="1">
    <source>
        <dbReference type="EMBL" id="EHH01518.1"/>
    </source>
</evidence>
<name>G5SMG6_9BACT</name>
<comment type="caution">
    <text evidence="1">The sequence shown here is derived from an EMBL/GenBank/DDBJ whole genome shotgun (WGS) entry which is preliminary data.</text>
</comment>
<proteinExistence type="predicted"/>
<reference evidence="1 2" key="1">
    <citation type="submission" date="2011-03" db="EMBL/GenBank/DDBJ databases">
        <authorList>
            <person name="Weinstock G."/>
            <person name="Sodergren E."/>
            <person name="Clifton S."/>
            <person name="Fulton L."/>
            <person name="Fulton B."/>
            <person name="Courtney L."/>
            <person name="Fronick C."/>
            <person name="Harrison M."/>
            <person name="Strong C."/>
            <person name="Farmer C."/>
            <person name="Delahaunty K."/>
            <person name="Markovic C."/>
            <person name="Hall O."/>
            <person name="Minx P."/>
            <person name="Tomlinson C."/>
            <person name="Mitreva M."/>
            <person name="Hou S."/>
            <person name="Chen J."/>
            <person name="Wollam A."/>
            <person name="Pepin K.H."/>
            <person name="Johnson M."/>
            <person name="Bhonagiri V."/>
            <person name="Zhang X."/>
            <person name="Suruliraj S."/>
            <person name="Warren W."/>
            <person name="Chinwalla A."/>
            <person name="Mardis E.R."/>
            <person name="Wilson R.K."/>
        </authorList>
    </citation>
    <scope>NUCLEOTIDE SEQUENCE [LARGE SCALE GENOMIC DNA]</scope>
    <source>
        <strain evidence="1 2">YIT 11840</strain>
    </source>
</reference>
<dbReference type="AlphaFoldDB" id="G5SMG6"/>
<dbReference type="PATRIC" id="fig|762968.3.peg.481"/>
<dbReference type="GeneID" id="93556279"/>
<sequence>MKKIMFNDKYGLTQAVLEGRKTQTRRIISKEFFSLVWDEREDTLVYENSDGDFIDIRKSKYCHYKEGKIVAIARSYKDMSYGALWDDCLEFEGVEPTKLAGWNNKMFVRADYMLHRIRINKVRIQRLQEISDNDCIKEGIFEDSGDDKFPPSIFYDFEGNKDDGFDTPREAYAALIDKISGKGTWESNPYVWVYEFELVKWI</sequence>
<dbReference type="EMBL" id="AFFY01000006">
    <property type="protein sequence ID" value="EHH01518.1"/>
    <property type="molecule type" value="Genomic_DNA"/>
</dbReference>
<evidence type="ECO:0000313" key="2">
    <source>
        <dbReference type="Proteomes" id="UP000003598"/>
    </source>
</evidence>